<name>A0A7W7S013_9ACTN</name>
<comment type="caution">
    <text evidence="2">The sequence shown here is derived from an EMBL/GenBank/DDBJ whole genome shotgun (WGS) entry which is preliminary data.</text>
</comment>
<gene>
    <name evidence="2" type="ORF">FHR32_004771</name>
</gene>
<dbReference type="EMBL" id="JACHJU010000001">
    <property type="protein sequence ID" value="MBB4940466.1"/>
    <property type="molecule type" value="Genomic_DNA"/>
</dbReference>
<evidence type="ECO:0000313" key="3">
    <source>
        <dbReference type="Proteomes" id="UP000534286"/>
    </source>
</evidence>
<dbReference type="AlphaFoldDB" id="A0A7W7S013"/>
<dbReference type="Pfam" id="PF04149">
    <property type="entry name" value="DUF397"/>
    <property type="match status" value="1"/>
</dbReference>
<proteinExistence type="predicted"/>
<evidence type="ECO:0000259" key="1">
    <source>
        <dbReference type="Pfam" id="PF04149"/>
    </source>
</evidence>
<protein>
    <recommendedName>
        <fullName evidence="1">DUF397 domain-containing protein</fullName>
    </recommendedName>
</protein>
<accession>A0A7W7S013</accession>
<evidence type="ECO:0000313" key="2">
    <source>
        <dbReference type="EMBL" id="MBB4940466.1"/>
    </source>
</evidence>
<feature type="domain" description="DUF397" evidence="1">
    <location>
        <begin position="2"/>
        <end position="39"/>
    </location>
</feature>
<keyword evidence="3" id="KW-1185">Reference proteome</keyword>
<reference evidence="2 3" key="1">
    <citation type="submission" date="2020-08" db="EMBL/GenBank/DDBJ databases">
        <title>Sequencing the genomes of 1000 actinobacteria strains.</title>
        <authorList>
            <person name="Klenk H.-P."/>
        </authorList>
    </citation>
    <scope>NUCLEOTIDE SEQUENCE [LARGE SCALE GENOMIC DNA]</scope>
    <source>
        <strain evidence="2 3">DSM 43023</strain>
    </source>
</reference>
<sequence length="47" mass="4904">MEVAALPHGRVGVRDSKDKTGPALVFASDGWGAFISGVKNGDFDIQS</sequence>
<dbReference type="Proteomes" id="UP000534286">
    <property type="component" value="Unassembled WGS sequence"/>
</dbReference>
<dbReference type="InterPro" id="IPR007278">
    <property type="entry name" value="DUF397"/>
</dbReference>
<organism evidence="2 3">
    <name type="scientific">Streptosporangium album</name>
    <dbReference type="NCBI Taxonomy" id="47479"/>
    <lineage>
        <taxon>Bacteria</taxon>
        <taxon>Bacillati</taxon>
        <taxon>Actinomycetota</taxon>
        <taxon>Actinomycetes</taxon>
        <taxon>Streptosporangiales</taxon>
        <taxon>Streptosporangiaceae</taxon>
        <taxon>Streptosporangium</taxon>
    </lineage>
</organism>